<dbReference type="VEuPathDB" id="VectorBase:GPPI034899"/>
<organism evidence="2 3">
    <name type="scientific">Glossina palpalis gambiensis</name>
    <dbReference type="NCBI Taxonomy" id="67801"/>
    <lineage>
        <taxon>Eukaryota</taxon>
        <taxon>Metazoa</taxon>
        <taxon>Ecdysozoa</taxon>
        <taxon>Arthropoda</taxon>
        <taxon>Hexapoda</taxon>
        <taxon>Insecta</taxon>
        <taxon>Pterygota</taxon>
        <taxon>Neoptera</taxon>
        <taxon>Endopterygota</taxon>
        <taxon>Diptera</taxon>
        <taxon>Brachycera</taxon>
        <taxon>Muscomorpha</taxon>
        <taxon>Hippoboscoidea</taxon>
        <taxon>Glossinidae</taxon>
        <taxon>Glossina</taxon>
    </lineage>
</organism>
<reference evidence="2" key="2">
    <citation type="submission" date="2020-05" db="UniProtKB">
        <authorList>
            <consortium name="EnsemblMetazoa"/>
        </authorList>
    </citation>
    <scope>IDENTIFICATION</scope>
    <source>
        <strain evidence="2">IAEA</strain>
    </source>
</reference>
<accession>A0A1B0BMN0</accession>
<evidence type="ECO:0000313" key="2">
    <source>
        <dbReference type="EnsemblMetazoa" id="GPPI034899-PA"/>
    </source>
</evidence>
<evidence type="ECO:0000256" key="1">
    <source>
        <dbReference type="SAM" id="SignalP"/>
    </source>
</evidence>
<keyword evidence="3" id="KW-1185">Reference proteome</keyword>
<dbReference type="EMBL" id="JXJN01017010">
    <property type="status" value="NOT_ANNOTATED_CDS"/>
    <property type="molecule type" value="Genomic_DNA"/>
</dbReference>
<sequence>MHMFSHQVAHWLEFVMVLHLLCGHDSCCVCLCIEPKLLSKLSIVHLRKTPLRSAVEIVVWLFNYTQCTEHSVCLSMAYFNIIPITTHISANNIFVEIARNDNLMLPGLCLRGVDSLKSNFLPNCDSFQLVIENLGYGLALQNLQFLHLLLPSTTLGTKDSMPRPIDKTQTKIKLRAGNRNVKEYEED</sequence>
<evidence type="ECO:0000313" key="3">
    <source>
        <dbReference type="Proteomes" id="UP000092460"/>
    </source>
</evidence>
<protein>
    <submittedName>
        <fullName evidence="2">Uncharacterized protein</fullName>
    </submittedName>
</protein>
<feature type="signal peptide" evidence="1">
    <location>
        <begin position="1"/>
        <end position="23"/>
    </location>
</feature>
<reference evidence="3" key="1">
    <citation type="submission" date="2015-01" db="EMBL/GenBank/DDBJ databases">
        <authorList>
            <person name="Aksoy S."/>
            <person name="Warren W."/>
            <person name="Wilson R.K."/>
        </authorList>
    </citation>
    <scope>NUCLEOTIDE SEQUENCE [LARGE SCALE GENOMIC DNA]</scope>
    <source>
        <strain evidence="3">IAEA</strain>
    </source>
</reference>
<dbReference type="AlphaFoldDB" id="A0A1B0BMN0"/>
<dbReference type="Proteomes" id="UP000092460">
    <property type="component" value="Unassembled WGS sequence"/>
</dbReference>
<proteinExistence type="predicted"/>
<feature type="chain" id="PRO_5008405008" evidence="1">
    <location>
        <begin position="24"/>
        <end position="187"/>
    </location>
</feature>
<name>A0A1B0BMN0_9MUSC</name>
<dbReference type="EnsemblMetazoa" id="GPPI034899-RA">
    <property type="protein sequence ID" value="GPPI034899-PA"/>
    <property type="gene ID" value="GPPI034899"/>
</dbReference>
<keyword evidence="1" id="KW-0732">Signal</keyword>